<evidence type="ECO:0000256" key="7">
    <source>
        <dbReference type="ARBA" id="ARBA00022840"/>
    </source>
</evidence>
<protein>
    <recommendedName>
        <fullName evidence="4">4-coumarate--CoA ligase</fullName>
        <ecNumber evidence="4">6.2.1.12</ecNumber>
    </recommendedName>
</protein>
<keyword evidence="6" id="KW-0547">Nucleotide-binding</keyword>
<comment type="similarity">
    <text evidence="3">Belongs to the ATP-dependent AMP-binding enzyme family.</text>
</comment>
<keyword evidence="12" id="KW-0472">Membrane</keyword>
<comment type="catalytic activity">
    <reaction evidence="10">
        <text>(E)-4-coumaroyl-AMP + CoA = (E)-4-coumaroyl-CoA + AMP + H(+)</text>
        <dbReference type="Rhea" id="RHEA:72423"/>
        <dbReference type="ChEBI" id="CHEBI:15378"/>
        <dbReference type="ChEBI" id="CHEBI:57287"/>
        <dbReference type="ChEBI" id="CHEBI:85008"/>
        <dbReference type="ChEBI" id="CHEBI:192348"/>
        <dbReference type="ChEBI" id="CHEBI:456215"/>
    </reaction>
    <physiologicalReaction direction="left-to-right" evidence="10">
        <dbReference type="Rhea" id="RHEA:72424"/>
    </physiologicalReaction>
</comment>
<dbReference type="Pfam" id="PF00501">
    <property type="entry name" value="AMP-binding"/>
    <property type="match status" value="1"/>
</dbReference>
<evidence type="ECO:0000256" key="5">
    <source>
        <dbReference type="ARBA" id="ARBA00022598"/>
    </source>
</evidence>
<evidence type="ECO:0000256" key="11">
    <source>
        <dbReference type="ARBA" id="ARBA00034252"/>
    </source>
</evidence>
<keyword evidence="12" id="KW-1133">Transmembrane helix</keyword>
<reference evidence="15" key="2">
    <citation type="submission" date="2020-08" db="EMBL/GenBank/DDBJ databases">
        <title>Plant Genome Project.</title>
        <authorList>
            <person name="Zhang R.-G."/>
        </authorList>
    </citation>
    <scope>NUCLEOTIDE SEQUENCE</scope>
    <source>
        <strain evidence="15">Huo1</strain>
        <tissue evidence="15">Leaf</tissue>
    </source>
</reference>
<evidence type="ECO:0000256" key="10">
    <source>
        <dbReference type="ARBA" id="ARBA00034223"/>
    </source>
</evidence>
<comment type="catalytic activity">
    <reaction evidence="11">
        <text>(E)-4-coumarate + ATP + CoA = (E)-4-coumaroyl-CoA + AMP + diphosphate</text>
        <dbReference type="Rhea" id="RHEA:19641"/>
        <dbReference type="ChEBI" id="CHEBI:12876"/>
        <dbReference type="ChEBI" id="CHEBI:30616"/>
        <dbReference type="ChEBI" id="CHEBI:33019"/>
        <dbReference type="ChEBI" id="CHEBI:57287"/>
        <dbReference type="ChEBI" id="CHEBI:85008"/>
        <dbReference type="ChEBI" id="CHEBI:456215"/>
        <dbReference type="EC" id="6.2.1.12"/>
    </reaction>
    <physiologicalReaction direction="left-to-right" evidence="11">
        <dbReference type="Rhea" id="RHEA:19642"/>
    </physiologicalReaction>
</comment>
<dbReference type="Gene3D" id="3.40.50.12780">
    <property type="entry name" value="N-terminal domain of ligase-like"/>
    <property type="match status" value="1"/>
</dbReference>
<dbReference type="InterPro" id="IPR025110">
    <property type="entry name" value="AMP-bd_C"/>
</dbReference>
<dbReference type="SUPFAM" id="SSF56801">
    <property type="entry name" value="Acetyl-CoA synthetase-like"/>
    <property type="match status" value="1"/>
</dbReference>
<dbReference type="GO" id="GO:0016207">
    <property type="term" value="F:4-coumarate-CoA ligase activity"/>
    <property type="evidence" value="ECO:0007669"/>
    <property type="project" value="UniProtKB-EC"/>
</dbReference>
<evidence type="ECO:0000256" key="3">
    <source>
        <dbReference type="ARBA" id="ARBA00006432"/>
    </source>
</evidence>
<dbReference type="AlphaFoldDB" id="A0A8X8YFM0"/>
<gene>
    <name evidence="15" type="ORF">SASPL_108952</name>
</gene>
<dbReference type="PROSITE" id="PS00455">
    <property type="entry name" value="AMP_BINDING"/>
    <property type="match status" value="1"/>
</dbReference>
<evidence type="ECO:0000313" key="15">
    <source>
        <dbReference type="EMBL" id="KAG6430879.1"/>
    </source>
</evidence>
<dbReference type="Proteomes" id="UP000298416">
    <property type="component" value="Unassembled WGS sequence"/>
</dbReference>
<dbReference type="FunFam" id="3.30.300.30:FF:000007">
    <property type="entry name" value="4-coumarate--CoA ligase 2"/>
    <property type="match status" value="1"/>
</dbReference>
<proteinExistence type="inferred from homology"/>
<dbReference type="GO" id="GO:0050563">
    <property type="term" value="F:trans-feruloyl-CoA synthase activity"/>
    <property type="evidence" value="ECO:0007669"/>
    <property type="project" value="UniProtKB-ARBA"/>
</dbReference>
<dbReference type="PANTHER" id="PTHR24096">
    <property type="entry name" value="LONG-CHAIN-FATTY-ACID--COA LIGASE"/>
    <property type="match status" value="1"/>
</dbReference>
<evidence type="ECO:0000313" key="16">
    <source>
        <dbReference type="Proteomes" id="UP000298416"/>
    </source>
</evidence>
<dbReference type="CDD" id="cd05904">
    <property type="entry name" value="4CL"/>
    <property type="match status" value="1"/>
</dbReference>
<dbReference type="PANTHER" id="PTHR24096:SF406">
    <property type="entry name" value="4-COUMARATE--COA LIGASE 2"/>
    <property type="match status" value="1"/>
</dbReference>
<keyword evidence="8" id="KW-0587">Phenylpropanoid metabolism</keyword>
<dbReference type="EC" id="6.2.1.12" evidence="4"/>
<dbReference type="Pfam" id="PF13193">
    <property type="entry name" value="AMP-binding_C"/>
    <property type="match status" value="1"/>
</dbReference>
<dbReference type="InterPro" id="IPR000873">
    <property type="entry name" value="AMP-dep_synth/lig_dom"/>
</dbReference>
<comment type="catalytic activity">
    <reaction evidence="9">
        <text>(E)-4-coumarate + ATP + H(+) = (E)-4-coumaroyl-AMP + diphosphate</text>
        <dbReference type="Rhea" id="RHEA:72419"/>
        <dbReference type="ChEBI" id="CHEBI:12876"/>
        <dbReference type="ChEBI" id="CHEBI:15378"/>
        <dbReference type="ChEBI" id="CHEBI:30616"/>
        <dbReference type="ChEBI" id="CHEBI:33019"/>
        <dbReference type="ChEBI" id="CHEBI:192348"/>
    </reaction>
    <physiologicalReaction direction="left-to-right" evidence="9">
        <dbReference type="Rhea" id="RHEA:72420"/>
    </physiologicalReaction>
</comment>
<dbReference type="InterPro" id="IPR045851">
    <property type="entry name" value="AMP-bd_C_sf"/>
</dbReference>
<dbReference type="GO" id="GO:0005524">
    <property type="term" value="F:ATP binding"/>
    <property type="evidence" value="ECO:0007669"/>
    <property type="project" value="UniProtKB-KW"/>
</dbReference>
<name>A0A8X8YFM0_SALSN</name>
<evidence type="ECO:0000256" key="2">
    <source>
        <dbReference type="ARBA" id="ARBA00004930"/>
    </source>
</evidence>
<evidence type="ECO:0000256" key="8">
    <source>
        <dbReference type="ARBA" id="ARBA00023051"/>
    </source>
</evidence>
<dbReference type="OrthoDB" id="10253869at2759"/>
<accession>A0A8X8YFM0</accession>
<sequence>MELKEEKEHIFQSKLPDINIPTHLPLHTYCFQNLSSHRHRPYLINAATAQTFTHAEFELTSRRVAAGLHTLGICKDDVVMLLLHNSPEFAFAFLGASFLGAISTTANPLYTASEISLQAKISRPKLIITHACYAEKVINCGAKIATIDPPPSPEILDFAEIMRSDENLLPPVEIQAEDTAALPFSSGTTGLPKGVMLSHRNLVACVSQQTDGENPAVYTDCEDRMLCLLPMFHVYSMISVMLVCLRVGAAVVIVPKYEINELMRLIEEYRVTIAPFVPPILLAIAKSAAAEKFDFSSVRRVLCGAAPTDRELELALKAKLPNAVIAQGYGMTEAGLLSISLGFAKRPFKFKAGSCGTVIRNARMKIIDPSTTASLPRSQMGEIFIKGDAVMKGYYNDPEATRRMIDEQGWLHTGDLGYIDDDDEVFIVDRLKELIKYKGFHIAPAELEALLIAHPSISEAAVVPMADEAAGEVPVAFVVRANGAYITELEIKSYIAKQVAPYKRIKRVFFTDTIPKASTGKILRKDLRARL</sequence>
<evidence type="ECO:0000256" key="6">
    <source>
        <dbReference type="ARBA" id="ARBA00022741"/>
    </source>
</evidence>
<evidence type="ECO:0000256" key="12">
    <source>
        <dbReference type="SAM" id="Phobius"/>
    </source>
</evidence>
<keyword evidence="7" id="KW-0067">ATP-binding</keyword>
<dbReference type="FunFam" id="3.40.50.12780:FF:000003">
    <property type="entry name" value="Long-chain-fatty-acid--CoA ligase FadD"/>
    <property type="match status" value="1"/>
</dbReference>
<evidence type="ECO:0000259" key="14">
    <source>
        <dbReference type="Pfam" id="PF13193"/>
    </source>
</evidence>
<evidence type="ECO:0000256" key="1">
    <source>
        <dbReference type="ARBA" id="ARBA00001946"/>
    </source>
</evidence>
<dbReference type="InterPro" id="IPR020845">
    <property type="entry name" value="AMP-binding_CS"/>
</dbReference>
<feature type="domain" description="AMP-binding enzyme C-terminal" evidence="14">
    <location>
        <begin position="446"/>
        <end position="521"/>
    </location>
</feature>
<feature type="domain" description="AMP-dependent synthetase/ligase" evidence="13">
    <location>
        <begin position="34"/>
        <end position="395"/>
    </location>
</feature>
<evidence type="ECO:0000256" key="9">
    <source>
        <dbReference type="ARBA" id="ARBA00034219"/>
    </source>
</evidence>
<evidence type="ECO:0000256" key="4">
    <source>
        <dbReference type="ARBA" id="ARBA00012959"/>
    </source>
</evidence>
<dbReference type="InterPro" id="IPR042099">
    <property type="entry name" value="ANL_N_sf"/>
</dbReference>
<comment type="caution">
    <text evidence="15">The sequence shown here is derived from an EMBL/GenBank/DDBJ whole genome shotgun (WGS) entry which is preliminary data.</text>
</comment>
<evidence type="ECO:0000259" key="13">
    <source>
        <dbReference type="Pfam" id="PF00501"/>
    </source>
</evidence>
<keyword evidence="5" id="KW-0436">Ligase</keyword>
<keyword evidence="16" id="KW-1185">Reference proteome</keyword>
<comment type="cofactor">
    <cofactor evidence="1">
        <name>Mg(2+)</name>
        <dbReference type="ChEBI" id="CHEBI:18420"/>
    </cofactor>
</comment>
<keyword evidence="12" id="KW-0812">Transmembrane</keyword>
<dbReference type="EMBL" id="PNBA02000003">
    <property type="protein sequence ID" value="KAG6430879.1"/>
    <property type="molecule type" value="Genomic_DNA"/>
</dbReference>
<comment type="pathway">
    <text evidence="2">Phytoalexin biosynthesis; 3,4',5-trihydroxystilbene biosynthesis; 3,4',5-trihydroxystilbene from trans-4-coumarate: step 1/2.</text>
</comment>
<dbReference type="Gene3D" id="3.30.300.30">
    <property type="match status" value="1"/>
</dbReference>
<dbReference type="GO" id="GO:0009698">
    <property type="term" value="P:phenylpropanoid metabolic process"/>
    <property type="evidence" value="ECO:0007669"/>
    <property type="project" value="UniProtKB-KW"/>
</dbReference>
<dbReference type="GO" id="GO:0106286">
    <property type="term" value="F:(E)-caffeate-CoA ligase activity"/>
    <property type="evidence" value="ECO:0007669"/>
    <property type="project" value="UniProtKB-ARBA"/>
</dbReference>
<reference evidence="15" key="1">
    <citation type="submission" date="2018-01" db="EMBL/GenBank/DDBJ databases">
        <authorList>
            <person name="Mao J.F."/>
        </authorList>
    </citation>
    <scope>NUCLEOTIDE SEQUENCE</scope>
    <source>
        <strain evidence="15">Huo1</strain>
        <tissue evidence="15">Leaf</tissue>
    </source>
</reference>
<feature type="transmembrane region" description="Helical" evidence="12">
    <location>
        <begin position="232"/>
        <end position="254"/>
    </location>
</feature>
<organism evidence="15">
    <name type="scientific">Salvia splendens</name>
    <name type="common">Scarlet sage</name>
    <dbReference type="NCBI Taxonomy" id="180675"/>
    <lineage>
        <taxon>Eukaryota</taxon>
        <taxon>Viridiplantae</taxon>
        <taxon>Streptophyta</taxon>
        <taxon>Embryophyta</taxon>
        <taxon>Tracheophyta</taxon>
        <taxon>Spermatophyta</taxon>
        <taxon>Magnoliopsida</taxon>
        <taxon>eudicotyledons</taxon>
        <taxon>Gunneridae</taxon>
        <taxon>Pentapetalae</taxon>
        <taxon>asterids</taxon>
        <taxon>lamiids</taxon>
        <taxon>Lamiales</taxon>
        <taxon>Lamiaceae</taxon>
        <taxon>Nepetoideae</taxon>
        <taxon>Mentheae</taxon>
        <taxon>Salviinae</taxon>
        <taxon>Salvia</taxon>
        <taxon>Salvia subgen. Calosphace</taxon>
        <taxon>core Calosphace</taxon>
    </lineage>
</organism>